<comment type="caution">
    <text evidence="1">The sequence shown here is derived from an EMBL/GenBank/DDBJ whole genome shotgun (WGS) entry which is preliminary data.</text>
</comment>
<name>A0A8S9PG54_BRACR</name>
<dbReference type="Proteomes" id="UP000712600">
    <property type="component" value="Unassembled WGS sequence"/>
</dbReference>
<protein>
    <submittedName>
        <fullName evidence="1">Uncharacterized protein</fullName>
    </submittedName>
</protein>
<dbReference type="AlphaFoldDB" id="A0A8S9PG54"/>
<proteinExistence type="predicted"/>
<accession>A0A8S9PG54</accession>
<reference evidence="1" key="1">
    <citation type="submission" date="2019-12" db="EMBL/GenBank/DDBJ databases">
        <title>Genome sequencing and annotation of Brassica cretica.</title>
        <authorList>
            <person name="Studholme D.J."/>
            <person name="Sarris P."/>
        </authorList>
    </citation>
    <scope>NUCLEOTIDE SEQUENCE</scope>
    <source>
        <strain evidence="1">PFS-109/04</strain>
        <tissue evidence="1">Leaf</tissue>
    </source>
</reference>
<evidence type="ECO:0000313" key="1">
    <source>
        <dbReference type="EMBL" id="KAF3522483.1"/>
    </source>
</evidence>
<gene>
    <name evidence="1" type="ORF">F2Q69_00046102</name>
</gene>
<evidence type="ECO:0000313" key="2">
    <source>
        <dbReference type="Proteomes" id="UP000712600"/>
    </source>
</evidence>
<organism evidence="1 2">
    <name type="scientific">Brassica cretica</name>
    <name type="common">Mustard</name>
    <dbReference type="NCBI Taxonomy" id="69181"/>
    <lineage>
        <taxon>Eukaryota</taxon>
        <taxon>Viridiplantae</taxon>
        <taxon>Streptophyta</taxon>
        <taxon>Embryophyta</taxon>
        <taxon>Tracheophyta</taxon>
        <taxon>Spermatophyta</taxon>
        <taxon>Magnoliopsida</taxon>
        <taxon>eudicotyledons</taxon>
        <taxon>Gunneridae</taxon>
        <taxon>Pentapetalae</taxon>
        <taxon>rosids</taxon>
        <taxon>malvids</taxon>
        <taxon>Brassicales</taxon>
        <taxon>Brassicaceae</taxon>
        <taxon>Brassiceae</taxon>
        <taxon>Brassica</taxon>
    </lineage>
</organism>
<sequence>MPVVLKSGLCASREEAVEEMKKRRSTVHPSRTRANTRPVALAPPALLEWGRGLWSDLSPSTPAQTPGSGLFWRTLVIMELFEVQNCTDASDCHRYEVNPTVRSEVMPVVLKSGLSASREEAVEEVKERRSTVHPWCRSAVIPEHGKSIFQDQIKPKSNHKLPEYP</sequence>
<dbReference type="EMBL" id="QGKX02001347">
    <property type="protein sequence ID" value="KAF3522483.1"/>
    <property type="molecule type" value="Genomic_DNA"/>
</dbReference>